<evidence type="ECO:0000256" key="2">
    <source>
        <dbReference type="ARBA" id="ARBA00007079"/>
    </source>
</evidence>
<dbReference type="OMA" id="INRICGT"/>
<organism evidence="10 11">
    <name type="scientific">Setaria viridis</name>
    <name type="common">Green bristlegrass</name>
    <name type="synonym">Setaria italica subsp. viridis</name>
    <dbReference type="NCBI Taxonomy" id="4556"/>
    <lineage>
        <taxon>Eukaryota</taxon>
        <taxon>Viridiplantae</taxon>
        <taxon>Streptophyta</taxon>
        <taxon>Embryophyta</taxon>
        <taxon>Tracheophyta</taxon>
        <taxon>Spermatophyta</taxon>
        <taxon>Magnoliopsida</taxon>
        <taxon>Liliopsida</taxon>
        <taxon>Poales</taxon>
        <taxon>Poaceae</taxon>
        <taxon>PACMAD clade</taxon>
        <taxon>Panicoideae</taxon>
        <taxon>Panicodae</taxon>
        <taxon>Paniceae</taxon>
        <taxon>Cenchrinae</taxon>
        <taxon>Setaria</taxon>
    </lineage>
</organism>
<dbReference type="InterPro" id="IPR020966">
    <property type="entry name" value="ALMT"/>
</dbReference>
<accession>A0A4U6TA89</accession>
<dbReference type="AlphaFoldDB" id="A0A4U6TA89"/>
<dbReference type="GO" id="GO:0034220">
    <property type="term" value="P:monoatomic ion transmembrane transport"/>
    <property type="evidence" value="ECO:0007669"/>
    <property type="project" value="UniProtKB-KW"/>
</dbReference>
<proteinExistence type="inferred from homology"/>
<keyword evidence="8" id="KW-0407">Ion channel</keyword>
<name>A0A4U6TA89_SETVI</name>
<keyword evidence="3" id="KW-0813">Transport</keyword>
<keyword evidence="6" id="KW-0406">Ion transport</keyword>
<feature type="transmembrane region" description="Helical" evidence="9">
    <location>
        <begin position="139"/>
        <end position="158"/>
    </location>
</feature>
<dbReference type="Pfam" id="PF11744">
    <property type="entry name" value="ALMT"/>
    <property type="match status" value="1"/>
</dbReference>
<evidence type="ECO:0000256" key="3">
    <source>
        <dbReference type="ARBA" id="ARBA00022448"/>
    </source>
</evidence>
<evidence type="ECO:0000256" key="6">
    <source>
        <dbReference type="ARBA" id="ARBA00023065"/>
    </source>
</evidence>
<keyword evidence="4 9" id="KW-0812">Transmembrane</keyword>
<feature type="transmembrane region" description="Helical" evidence="9">
    <location>
        <begin position="116"/>
        <end position="133"/>
    </location>
</feature>
<keyword evidence="7 9" id="KW-0472">Membrane</keyword>
<dbReference type="Gramene" id="TKV98889">
    <property type="protein sequence ID" value="TKV98889"/>
    <property type="gene ID" value="SEVIR_8G003900v2"/>
</dbReference>
<dbReference type="EMBL" id="CM016559">
    <property type="protein sequence ID" value="TKV98889.1"/>
    <property type="molecule type" value="Genomic_DNA"/>
</dbReference>
<sequence length="427" mass="45970">MEAFGREEEQGGLGWRVTVPEGASVTVEHEAAGRAAARAGACLLAFLPVWIIGVDDPRKAVHVLKVGLSLALVSIFYYTRLLYDGVGEAPMSSFMTVVAVFEYTVGGSVYKSFNRAVATASAGVLALGVHWVADKTGEFEPYILTGSLFLLAAAATFSRFIPTVKARFDYGVVTIFIMTYSQLVAVSGYRDDELRALVKQRISTVAIGILMCLAVAVFVCPVWAGQELHLLTTRNMEKLAAALEGCVEDYFAEGPAAQPQARSDGYRCVDCKASEDEQANLARWEPAHGRFGFRHPYEQYGKVGDAMRACACCVEALSSCASAEARAPEHVKRLVRDACTRAGARCAQVLREASRSVATMTASSRALDLAVADMNTAVHELQGDMRSLPSLVDDTMPVFTVGFLLVEIAVRVQVVVDAVNELATLAC</sequence>
<keyword evidence="11" id="KW-1185">Reference proteome</keyword>
<dbReference type="PANTHER" id="PTHR31086">
    <property type="entry name" value="ALUMINUM-ACTIVATED MALATE TRANSPORTER 10"/>
    <property type="match status" value="1"/>
</dbReference>
<evidence type="ECO:0000256" key="4">
    <source>
        <dbReference type="ARBA" id="ARBA00022692"/>
    </source>
</evidence>
<feature type="transmembrane region" description="Helical" evidence="9">
    <location>
        <begin position="35"/>
        <end position="53"/>
    </location>
</feature>
<dbReference type="GO" id="GO:0016020">
    <property type="term" value="C:membrane"/>
    <property type="evidence" value="ECO:0007669"/>
    <property type="project" value="UniProtKB-SubCell"/>
</dbReference>
<protein>
    <submittedName>
        <fullName evidence="10">Uncharacterized protein</fullName>
    </submittedName>
</protein>
<gene>
    <name evidence="10" type="ORF">SEVIR_8G003900v2</name>
</gene>
<feature type="transmembrane region" description="Helical" evidence="9">
    <location>
        <begin position="202"/>
        <end position="224"/>
    </location>
</feature>
<evidence type="ECO:0000313" key="11">
    <source>
        <dbReference type="Proteomes" id="UP000298652"/>
    </source>
</evidence>
<evidence type="ECO:0000256" key="9">
    <source>
        <dbReference type="SAM" id="Phobius"/>
    </source>
</evidence>
<dbReference type="Proteomes" id="UP000298652">
    <property type="component" value="Chromosome 8"/>
</dbReference>
<dbReference type="GO" id="GO:0015743">
    <property type="term" value="P:malate transport"/>
    <property type="evidence" value="ECO:0007669"/>
    <property type="project" value="InterPro"/>
</dbReference>
<feature type="transmembrane region" description="Helical" evidence="9">
    <location>
        <begin position="60"/>
        <end position="79"/>
    </location>
</feature>
<feature type="transmembrane region" description="Helical" evidence="9">
    <location>
        <begin position="170"/>
        <end position="190"/>
    </location>
</feature>
<evidence type="ECO:0000256" key="1">
    <source>
        <dbReference type="ARBA" id="ARBA00004141"/>
    </source>
</evidence>
<keyword evidence="5 9" id="KW-1133">Transmembrane helix</keyword>
<evidence type="ECO:0000256" key="5">
    <source>
        <dbReference type="ARBA" id="ARBA00022989"/>
    </source>
</evidence>
<evidence type="ECO:0000256" key="8">
    <source>
        <dbReference type="ARBA" id="ARBA00023303"/>
    </source>
</evidence>
<comment type="subcellular location">
    <subcellularLocation>
        <location evidence="1">Membrane</location>
        <topology evidence="1">Multi-pass membrane protein</topology>
    </subcellularLocation>
</comment>
<evidence type="ECO:0000256" key="7">
    <source>
        <dbReference type="ARBA" id="ARBA00023136"/>
    </source>
</evidence>
<reference evidence="10" key="1">
    <citation type="submission" date="2019-03" db="EMBL/GenBank/DDBJ databases">
        <title>WGS assembly of Setaria viridis.</title>
        <authorList>
            <person name="Huang P."/>
            <person name="Jenkins J."/>
            <person name="Grimwood J."/>
            <person name="Barry K."/>
            <person name="Healey A."/>
            <person name="Mamidi S."/>
            <person name="Sreedasyam A."/>
            <person name="Shu S."/>
            <person name="Feldman M."/>
            <person name="Wu J."/>
            <person name="Yu Y."/>
            <person name="Chen C."/>
            <person name="Johnson J."/>
            <person name="Rokhsar D."/>
            <person name="Baxter I."/>
            <person name="Schmutz J."/>
            <person name="Brutnell T."/>
            <person name="Kellogg E."/>
        </authorList>
    </citation>
    <scope>NUCLEOTIDE SEQUENCE [LARGE SCALE GENOMIC DNA]</scope>
</reference>
<comment type="similarity">
    <text evidence="2">Belongs to the aromatic acid exporter (TC 2.A.85) family.</text>
</comment>
<evidence type="ECO:0000313" key="10">
    <source>
        <dbReference type="EMBL" id="TKV98889.1"/>
    </source>
</evidence>